<evidence type="ECO:0000256" key="1">
    <source>
        <dbReference type="ARBA" id="ARBA00004141"/>
    </source>
</evidence>
<dbReference type="EMBL" id="CP035282">
    <property type="protein sequence ID" value="QAT62000.1"/>
    <property type="molecule type" value="Genomic_DNA"/>
</dbReference>
<dbReference type="Pfam" id="PF04932">
    <property type="entry name" value="Wzy_C"/>
    <property type="match status" value="1"/>
</dbReference>
<evidence type="ECO:0000256" key="5">
    <source>
        <dbReference type="SAM" id="Phobius"/>
    </source>
</evidence>
<feature type="transmembrane region" description="Helical" evidence="5">
    <location>
        <begin position="364"/>
        <end position="397"/>
    </location>
</feature>
<organism evidence="7 8">
    <name type="scientific">Acidilutibacter cellobiosedens</name>
    <dbReference type="NCBI Taxonomy" id="2507161"/>
    <lineage>
        <taxon>Bacteria</taxon>
        <taxon>Bacillati</taxon>
        <taxon>Bacillota</taxon>
        <taxon>Tissierellia</taxon>
        <taxon>Tissierellales</taxon>
        <taxon>Acidilutibacteraceae</taxon>
        <taxon>Acidilutibacter</taxon>
    </lineage>
</organism>
<feature type="transmembrane region" description="Helical" evidence="5">
    <location>
        <begin position="195"/>
        <end position="225"/>
    </location>
</feature>
<dbReference type="Proteomes" id="UP000287969">
    <property type="component" value="Chromosome"/>
</dbReference>
<feature type="transmembrane region" description="Helical" evidence="5">
    <location>
        <begin position="112"/>
        <end position="130"/>
    </location>
</feature>
<evidence type="ECO:0000256" key="4">
    <source>
        <dbReference type="ARBA" id="ARBA00023136"/>
    </source>
</evidence>
<dbReference type="GO" id="GO:0016020">
    <property type="term" value="C:membrane"/>
    <property type="evidence" value="ECO:0007669"/>
    <property type="project" value="UniProtKB-SubCell"/>
</dbReference>
<feature type="transmembrane region" description="Helical" evidence="5">
    <location>
        <begin position="56"/>
        <end position="73"/>
    </location>
</feature>
<keyword evidence="3 5" id="KW-1133">Transmembrane helix</keyword>
<evidence type="ECO:0000259" key="6">
    <source>
        <dbReference type="Pfam" id="PF04932"/>
    </source>
</evidence>
<feature type="transmembrane region" description="Helical" evidence="5">
    <location>
        <begin position="324"/>
        <end position="344"/>
    </location>
</feature>
<gene>
    <name evidence="7" type="ORF">EQM13_10580</name>
</gene>
<evidence type="ECO:0000256" key="2">
    <source>
        <dbReference type="ARBA" id="ARBA00022692"/>
    </source>
</evidence>
<feature type="transmembrane region" description="Helical" evidence="5">
    <location>
        <begin position="80"/>
        <end position="100"/>
    </location>
</feature>
<dbReference type="AlphaFoldDB" id="A0A410QDD2"/>
<feature type="transmembrane region" description="Helical" evidence="5">
    <location>
        <begin position="237"/>
        <end position="254"/>
    </location>
</feature>
<name>A0A410QDD2_9FIRM</name>
<evidence type="ECO:0000256" key="3">
    <source>
        <dbReference type="ARBA" id="ARBA00022989"/>
    </source>
</evidence>
<feature type="domain" description="O-antigen ligase-related" evidence="6">
    <location>
        <begin position="197"/>
        <end position="335"/>
    </location>
</feature>
<keyword evidence="4 5" id="KW-0472">Membrane</keyword>
<sequence>MLKRMNKMLIVKESELKVNEDKKISTAVMSSFVILMGQYFILYFFNIESTKMGENIQLISKAIVGLFFLRVFPTVFKKQGTLFILMYCVFLAIFSFNYLFFQQNIVYLNDVLFKFFFICLPCFLYSFSINDRRILRDIMEKCGLIVFIIGLIIGFLVFIKKISLGSYSMSLSYYMLLPTLIFMDKFFEKFSIKSIIFSIVSLFVMLALGSRGAIMCVGVYVILYLLINSRGINAKKFLINIVIFVLIIFILIYLKEIFIFMNRILNKFGIYSRSINLFLKNEINLSGRDVIYDEVLYQIESNPILGIGLGGDRLYTGGSYSHNIILEIVSGFGVVFGTIILIIIGIISTKSLFSKDIEESNLMLIWFCIGFVPLMVSGSYLIDFQLWIYLGLAVRFLKELKGKKKIGYKGR</sequence>
<dbReference type="OrthoDB" id="2964729at2"/>
<reference evidence="8" key="1">
    <citation type="submission" date="2019-01" db="EMBL/GenBank/DDBJ databases">
        <title>Draft genomes of a novel of Sporanaerobacter strains.</title>
        <authorList>
            <person name="Ma S."/>
        </authorList>
    </citation>
    <scope>NUCLEOTIDE SEQUENCE [LARGE SCALE GENOMIC DNA]</scope>
    <source>
        <strain evidence="8">NJN-17</strain>
    </source>
</reference>
<evidence type="ECO:0000313" key="8">
    <source>
        <dbReference type="Proteomes" id="UP000287969"/>
    </source>
</evidence>
<feature type="transmembrane region" description="Helical" evidence="5">
    <location>
        <begin position="142"/>
        <end position="159"/>
    </location>
</feature>
<accession>A0A410QDD2</accession>
<evidence type="ECO:0000313" key="7">
    <source>
        <dbReference type="EMBL" id="QAT62000.1"/>
    </source>
</evidence>
<protein>
    <recommendedName>
        <fullName evidence="6">O-antigen ligase-related domain-containing protein</fullName>
    </recommendedName>
</protein>
<proteinExistence type="predicted"/>
<keyword evidence="2 5" id="KW-0812">Transmembrane</keyword>
<dbReference type="KEGG" id="spoa:EQM13_10580"/>
<keyword evidence="8" id="KW-1185">Reference proteome</keyword>
<dbReference type="InterPro" id="IPR007016">
    <property type="entry name" value="O-antigen_ligase-rel_domated"/>
</dbReference>
<feature type="transmembrane region" description="Helical" evidence="5">
    <location>
        <begin position="24"/>
        <end position="44"/>
    </location>
</feature>
<feature type="transmembrane region" description="Helical" evidence="5">
    <location>
        <begin position="165"/>
        <end position="183"/>
    </location>
</feature>
<comment type="subcellular location">
    <subcellularLocation>
        <location evidence="1">Membrane</location>
        <topology evidence="1">Multi-pass membrane protein</topology>
    </subcellularLocation>
</comment>